<dbReference type="EMBL" id="BAAAQG010000010">
    <property type="protein sequence ID" value="GAA1712685.1"/>
    <property type="molecule type" value="Genomic_DNA"/>
</dbReference>
<dbReference type="InterPro" id="IPR050583">
    <property type="entry name" value="Mycobacterial_A85_antigen"/>
</dbReference>
<proteinExistence type="predicted"/>
<feature type="signal peptide" evidence="1">
    <location>
        <begin position="1"/>
        <end position="31"/>
    </location>
</feature>
<comment type="caution">
    <text evidence="2">The sequence shown here is derived from an EMBL/GenBank/DDBJ whole genome shotgun (WGS) entry which is preliminary data.</text>
</comment>
<keyword evidence="3" id="KW-1185">Reference proteome</keyword>
<evidence type="ECO:0000313" key="2">
    <source>
        <dbReference type="EMBL" id="GAA1712685.1"/>
    </source>
</evidence>
<dbReference type="GO" id="GO:0016787">
    <property type="term" value="F:hydrolase activity"/>
    <property type="evidence" value="ECO:0007669"/>
    <property type="project" value="UniProtKB-KW"/>
</dbReference>
<dbReference type="SUPFAM" id="SSF53474">
    <property type="entry name" value="alpha/beta-Hydrolases"/>
    <property type="match status" value="1"/>
</dbReference>
<accession>A0ABN2IVJ4</accession>
<sequence length="388" mass="40959">MAVGMPRFAATATAGALALALTLGSVAPAGAQLGSIDPATLGPDDLETIIEAVGSVPLGSTAGSLGSVGSADIPLGEGSSAPIGTPSPVDPSITETEFRGVERTRGEYQYWIVASESMQREITVEVVPSRGEGAAPVLYMLDGVGAPVSSTGWNHQGQIADRLADEDVHVVNPAGAFASYYTDWEQPDPVLGNNKWETFLTEELPGVVAEQLETSGRNGIGGISMGGQAAMHLAATHPGLYDAVMSFSGYYSTMDALGYQTVRLSVETRGGQVDNMWGPHRSGRWAENDTISHPEGLRGKAVYFSSGSGEIGPEDLQEYGGGADVQNLLIGLVLEKGVREGTEAFERALDRANVDHRVDYSDTGLHNWPNFLKNFEAGWEHIKPALED</sequence>
<dbReference type="Gene3D" id="3.40.50.1820">
    <property type="entry name" value="alpha/beta hydrolase"/>
    <property type="match status" value="1"/>
</dbReference>
<dbReference type="Proteomes" id="UP001500383">
    <property type="component" value="Unassembled WGS sequence"/>
</dbReference>
<evidence type="ECO:0000313" key="3">
    <source>
        <dbReference type="Proteomes" id="UP001500383"/>
    </source>
</evidence>
<reference evidence="2 3" key="1">
    <citation type="journal article" date="2019" name="Int. J. Syst. Evol. Microbiol.">
        <title>The Global Catalogue of Microorganisms (GCM) 10K type strain sequencing project: providing services to taxonomists for standard genome sequencing and annotation.</title>
        <authorList>
            <consortium name="The Broad Institute Genomics Platform"/>
            <consortium name="The Broad Institute Genome Sequencing Center for Infectious Disease"/>
            <person name="Wu L."/>
            <person name="Ma J."/>
        </authorList>
    </citation>
    <scope>NUCLEOTIDE SEQUENCE [LARGE SCALE GENOMIC DNA]</scope>
    <source>
        <strain evidence="2 3">JCM 16002</strain>
    </source>
</reference>
<dbReference type="PANTHER" id="PTHR48098:SF1">
    <property type="entry name" value="DIACYLGLYCEROL ACYLTRANSFERASE_MYCOLYLTRANSFERASE AG85A"/>
    <property type="match status" value="1"/>
</dbReference>
<protein>
    <submittedName>
        <fullName evidence="2">Alpha/beta hydrolase family protein</fullName>
    </submittedName>
</protein>
<gene>
    <name evidence="2" type="ORF">GCM10009831_22970</name>
</gene>
<name>A0ABN2IVJ4_9ACTN</name>
<evidence type="ECO:0000256" key="1">
    <source>
        <dbReference type="SAM" id="SignalP"/>
    </source>
</evidence>
<dbReference type="Pfam" id="PF00756">
    <property type="entry name" value="Esterase"/>
    <property type="match status" value="1"/>
</dbReference>
<keyword evidence="1" id="KW-0732">Signal</keyword>
<keyword evidence="2" id="KW-0378">Hydrolase</keyword>
<feature type="chain" id="PRO_5045554556" evidence="1">
    <location>
        <begin position="32"/>
        <end position="388"/>
    </location>
</feature>
<organism evidence="2 3">
    <name type="scientific">Dietzia cercidiphylli</name>
    <dbReference type="NCBI Taxonomy" id="498199"/>
    <lineage>
        <taxon>Bacteria</taxon>
        <taxon>Bacillati</taxon>
        <taxon>Actinomycetota</taxon>
        <taxon>Actinomycetes</taxon>
        <taxon>Mycobacteriales</taxon>
        <taxon>Dietziaceae</taxon>
        <taxon>Dietzia</taxon>
    </lineage>
</organism>
<dbReference type="InterPro" id="IPR000801">
    <property type="entry name" value="Esterase-like"/>
</dbReference>
<dbReference type="InterPro" id="IPR029058">
    <property type="entry name" value="AB_hydrolase_fold"/>
</dbReference>
<dbReference type="PANTHER" id="PTHR48098">
    <property type="entry name" value="ENTEROCHELIN ESTERASE-RELATED"/>
    <property type="match status" value="1"/>
</dbReference>